<organism evidence="1 2">
    <name type="scientific">Gigaspora margarita</name>
    <dbReference type="NCBI Taxonomy" id="4874"/>
    <lineage>
        <taxon>Eukaryota</taxon>
        <taxon>Fungi</taxon>
        <taxon>Fungi incertae sedis</taxon>
        <taxon>Mucoromycota</taxon>
        <taxon>Glomeromycotina</taxon>
        <taxon>Glomeromycetes</taxon>
        <taxon>Diversisporales</taxon>
        <taxon>Gigasporaceae</taxon>
        <taxon>Gigaspora</taxon>
    </lineage>
</organism>
<keyword evidence="2" id="KW-1185">Reference proteome</keyword>
<name>A0ABN7X1K0_GIGMA</name>
<feature type="non-terminal residue" evidence="1">
    <location>
        <position position="67"/>
    </location>
</feature>
<accession>A0ABN7X1K0</accession>
<comment type="caution">
    <text evidence="1">The sequence shown here is derived from an EMBL/GenBank/DDBJ whole genome shotgun (WGS) entry which is preliminary data.</text>
</comment>
<proteinExistence type="predicted"/>
<feature type="non-terminal residue" evidence="1">
    <location>
        <position position="1"/>
    </location>
</feature>
<sequence>LSYGTTSKKRDKATCNFYSMNLVYQDGTISNLKKHLKIYKNKVPELKKPNIKQENVLVIDMLNNKTS</sequence>
<reference evidence="1 2" key="1">
    <citation type="submission" date="2021-06" db="EMBL/GenBank/DDBJ databases">
        <authorList>
            <person name="Kallberg Y."/>
            <person name="Tangrot J."/>
            <person name="Rosling A."/>
        </authorList>
    </citation>
    <scope>NUCLEOTIDE SEQUENCE [LARGE SCALE GENOMIC DNA]</scope>
    <source>
        <strain evidence="1 2">120-4 pot B 10/14</strain>
    </source>
</reference>
<evidence type="ECO:0000313" key="2">
    <source>
        <dbReference type="Proteomes" id="UP000789901"/>
    </source>
</evidence>
<protein>
    <submittedName>
        <fullName evidence="1">25431_t:CDS:1</fullName>
    </submittedName>
</protein>
<gene>
    <name evidence="1" type="ORF">GMARGA_LOCUS37676</name>
</gene>
<dbReference type="EMBL" id="CAJVQB010079804">
    <property type="protein sequence ID" value="CAG8845507.1"/>
    <property type="molecule type" value="Genomic_DNA"/>
</dbReference>
<evidence type="ECO:0000313" key="1">
    <source>
        <dbReference type="EMBL" id="CAG8845507.1"/>
    </source>
</evidence>
<dbReference type="Proteomes" id="UP000789901">
    <property type="component" value="Unassembled WGS sequence"/>
</dbReference>